<evidence type="ECO:0000313" key="2">
    <source>
        <dbReference type="EMBL" id="MBW63587.1"/>
    </source>
</evidence>
<proteinExistence type="predicted"/>
<accession>A0A2M4CE14</accession>
<dbReference type="EMBL" id="GGFJ01014446">
    <property type="protein sequence ID" value="MBW63587.1"/>
    <property type="molecule type" value="Transcribed_RNA"/>
</dbReference>
<keyword evidence="1" id="KW-0732">Signal</keyword>
<reference evidence="2" key="1">
    <citation type="submission" date="2018-01" db="EMBL/GenBank/DDBJ databases">
        <title>An insight into the sialome of Amazonian anophelines.</title>
        <authorList>
            <person name="Ribeiro J.M."/>
            <person name="Scarpassa V."/>
            <person name="Calvo E."/>
        </authorList>
    </citation>
    <scope>NUCLEOTIDE SEQUENCE</scope>
    <source>
        <tissue evidence="2">Salivary glands</tissue>
    </source>
</reference>
<protein>
    <submittedName>
        <fullName evidence="2">Putative secreted protein</fullName>
    </submittedName>
</protein>
<sequence>MCVCVACVCSVSSAFVSVTIGEQSLHHKGCDINPPAPQRFVKESHSHMVLLIARKRSPFRPGFANPVCVL</sequence>
<evidence type="ECO:0000256" key="1">
    <source>
        <dbReference type="SAM" id="SignalP"/>
    </source>
</evidence>
<name>A0A2M4CE14_9DIPT</name>
<organism evidence="2">
    <name type="scientific">Anopheles marajoara</name>
    <dbReference type="NCBI Taxonomy" id="58244"/>
    <lineage>
        <taxon>Eukaryota</taxon>
        <taxon>Metazoa</taxon>
        <taxon>Ecdysozoa</taxon>
        <taxon>Arthropoda</taxon>
        <taxon>Hexapoda</taxon>
        <taxon>Insecta</taxon>
        <taxon>Pterygota</taxon>
        <taxon>Neoptera</taxon>
        <taxon>Endopterygota</taxon>
        <taxon>Diptera</taxon>
        <taxon>Nematocera</taxon>
        <taxon>Culicoidea</taxon>
        <taxon>Culicidae</taxon>
        <taxon>Anophelinae</taxon>
        <taxon>Anopheles</taxon>
    </lineage>
</organism>
<dbReference type="AlphaFoldDB" id="A0A2M4CE14"/>
<feature type="chain" id="PRO_5014902004" evidence="1">
    <location>
        <begin position="22"/>
        <end position="70"/>
    </location>
</feature>
<feature type="signal peptide" evidence="1">
    <location>
        <begin position="1"/>
        <end position="21"/>
    </location>
</feature>